<reference evidence="1 2" key="2">
    <citation type="submission" date="2018-11" db="EMBL/GenBank/DDBJ databases">
        <authorList>
            <consortium name="Pathogen Informatics"/>
        </authorList>
    </citation>
    <scope>NUCLEOTIDE SEQUENCE [LARGE SCALE GENOMIC DNA]</scope>
</reference>
<keyword evidence="2" id="KW-1185">Reference proteome</keyword>
<reference evidence="3" key="1">
    <citation type="submission" date="2017-02" db="UniProtKB">
        <authorList>
            <consortium name="WormBaseParasite"/>
        </authorList>
    </citation>
    <scope>IDENTIFICATION</scope>
</reference>
<name>A0A0N4Y0B2_NIPBR</name>
<organism evidence="3">
    <name type="scientific">Nippostrongylus brasiliensis</name>
    <name type="common">Rat hookworm</name>
    <dbReference type="NCBI Taxonomy" id="27835"/>
    <lineage>
        <taxon>Eukaryota</taxon>
        <taxon>Metazoa</taxon>
        <taxon>Ecdysozoa</taxon>
        <taxon>Nematoda</taxon>
        <taxon>Chromadorea</taxon>
        <taxon>Rhabditida</taxon>
        <taxon>Rhabditina</taxon>
        <taxon>Rhabditomorpha</taxon>
        <taxon>Strongyloidea</taxon>
        <taxon>Heligmosomidae</taxon>
        <taxon>Nippostrongylus</taxon>
    </lineage>
</organism>
<evidence type="ECO:0000313" key="3">
    <source>
        <dbReference type="WBParaSite" id="NBR_0000894901-mRNA-1"/>
    </source>
</evidence>
<sequence>MSPRLGAEKPRPINLNQVILVTDLSIFECHQICDDGSAAFINRLLYVASANTEFLRRASYKEAPVAEKFVSRNVGIHSVNCAIYLTLAFISTTCALSIWELYGTEHVLSCGKFPRAAP</sequence>
<dbReference type="Proteomes" id="UP000271162">
    <property type="component" value="Unassembled WGS sequence"/>
</dbReference>
<dbReference type="AlphaFoldDB" id="A0A0N4Y0B2"/>
<evidence type="ECO:0000313" key="1">
    <source>
        <dbReference type="EMBL" id="VDL72539.1"/>
    </source>
</evidence>
<proteinExistence type="predicted"/>
<accession>A0A0N4Y0B2</accession>
<evidence type="ECO:0000313" key="2">
    <source>
        <dbReference type="Proteomes" id="UP000271162"/>
    </source>
</evidence>
<dbReference type="EMBL" id="UYSL01020071">
    <property type="protein sequence ID" value="VDL72539.1"/>
    <property type="molecule type" value="Genomic_DNA"/>
</dbReference>
<protein>
    <submittedName>
        <fullName evidence="3">Transmembrane protein</fullName>
    </submittedName>
</protein>
<gene>
    <name evidence="1" type="ORF">NBR_LOCUS8950</name>
</gene>
<dbReference type="WBParaSite" id="NBR_0000894901-mRNA-1">
    <property type="protein sequence ID" value="NBR_0000894901-mRNA-1"/>
    <property type="gene ID" value="NBR_0000894901"/>
</dbReference>